<gene>
    <name evidence="5" type="ORF">BU61_11523</name>
</gene>
<dbReference type="InterPro" id="IPR024743">
    <property type="entry name" value="Dynein_HC_stalk"/>
</dbReference>
<evidence type="ECO:0000256" key="2">
    <source>
        <dbReference type="SAM" id="Coils"/>
    </source>
</evidence>
<accession>A0ABX0SA46</accession>
<evidence type="ECO:0000259" key="4">
    <source>
        <dbReference type="Pfam" id="PF12780"/>
    </source>
</evidence>
<evidence type="ECO:0000259" key="3">
    <source>
        <dbReference type="Pfam" id="PF12777"/>
    </source>
</evidence>
<reference evidence="5" key="1">
    <citation type="submission" date="2018-05" db="EMBL/GenBank/DDBJ databases">
        <authorList>
            <person name="Pedro S.L.S."/>
            <person name="Freitas R.C."/>
            <person name="Barreto A.S."/>
            <person name="Lima A.O.S."/>
        </authorList>
    </citation>
    <scope>NUCLEOTIDE SEQUENCE</scope>
    <source>
        <strain evidence="5">BP203</strain>
        <tissue evidence="5">Muscle</tissue>
    </source>
</reference>
<keyword evidence="2" id="KW-0175">Coiled coil</keyword>
<feature type="domain" description="Dynein heavy chain AAA module D4" evidence="4">
    <location>
        <begin position="1"/>
        <end position="37"/>
    </location>
</feature>
<dbReference type="Gene3D" id="1.20.920.20">
    <property type="match status" value="1"/>
</dbReference>
<sequence length="256" mass="29035">MHWSVAQYSQKMLLELRRHNYVTPTNYLELVSGYKNLLAEKRQELLDQANKLRMGLFKIEETREKVEVMSLELEDAKKKVAEFQKQCEEYLVIIAVTANSEKIAIEEVKCQTLADNAQKDLEEALPALEEAMRVSRGGKAQEALESLNKKDIGEIKSYGRPPAQVEMVLQAVMILRGNEPTWAEAKRQLGEQNFIKSLINFDKDNISDKVLKKIGAYCAQPDFQPDIIGRVSLAAKSLCMWVRAMEVSGGQWGGEQ</sequence>
<comment type="caution">
    <text evidence="5">The sequence shown here is derived from an EMBL/GenBank/DDBJ whole genome shotgun (WGS) entry which is preliminary data.</text>
</comment>
<dbReference type="PANTHER" id="PTHR22878">
    <property type="entry name" value="DYNEIN HEAVY CHAIN 6, AXONEMAL-LIKE-RELATED"/>
    <property type="match status" value="1"/>
</dbReference>
<comment type="similarity">
    <text evidence="1">Belongs to the dynein heavy chain family.</text>
</comment>
<proteinExistence type="inferred from homology"/>
<dbReference type="Pfam" id="PF12777">
    <property type="entry name" value="MT"/>
    <property type="match status" value="1"/>
</dbReference>
<evidence type="ECO:0000313" key="5">
    <source>
        <dbReference type="EMBL" id="NIG61989.1"/>
    </source>
</evidence>
<dbReference type="Pfam" id="PF12780">
    <property type="entry name" value="AAA_8"/>
    <property type="match status" value="1"/>
</dbReference>
<dbReference type="PANTHER" id="PTHR22878:SF68">
    <property type="entry name" value="DYNEIN HEAVY CHAIN 6, AXONEMAL-LIKE"/>
    <property type="match status" value="1"/>
</dbReference>
<organism evidence="5 6">
    <name type="scientific">Pontoporia blainvillei</name>
    <name type="common">Franciscana</name>
    <name type="synonym">Delphinus blainvillei</name>
    <dbReference type="NCBI Taxonomy" id="48723"/>
    <lineage>
        <taxon>Eukaryota</taxon>
        <taxon>Metazoa</taxon>
        <taxon>Chordata</taxon>
        <taxon>Craniata</taxon>
        <taxon>Vertebrata</taxon>
        <taxon>Euteleostomi</taxon>
        <taxon>Mammalia</taxon>
        <taxon>Eutheria</taxon>
        <taxon>Laurasiatheria</taxon>
        <taxon>Artiodactyla</taxon>
        <taxon>Whippomorpha</taxon>
        <taxon>Cetacea</taxon>
        <taxon>Odontoceti</taxon>
        <taxon>Pontoporiidae</taxon>
        <taxon>Pontoporia</taxon>
    </lineage>
</organism>
<evidence type="ECO:0000256" key="1">
    <source>
        <dbReference type="ARBA" id="ARBA00008887"/>
    </source>
</evidence>
<dbReference type="Proteomes" id="UP001165941">
    <property type="component" value="Unassembled WGS sequence"/>
</dbReference>
<keyword evidence="6" id="KW-1185">Reference proteome</keyword>
<evidence type="ECO:0000313" key="6">
    <source>
        <dbReference type="Proteomes" id="UP001165941"/>
    </source>
</evidence>
<dbReference type="InterPro" id="IPR024317">
    <property type="entry name" value="Dynein_heavy_chain_D4_dom"/>
</dbReference>
<feature type="coiled-coil region" evidence="2">
    <location>
        <begin position="59"/>
        <end position="93"/>
    </location>
</feature>
<name>A0ABX0SA46_PONBL</name>
<protein>
    <submittedName>
        <fullName evidence="5">Dynein heavy chain 2, axonemal-like</fullName>
    </submittedName>
</protein>
<dbReference type="InterPro" id="IPR026983">
    <property type="entry name" value="DHC"/>
</dbReference>
<feature type="domain" description="Dynein heavy chain coiled coil stalk" evidence="3">
    <location>
        <begin position="51"/>
        <end position="243"/>
    </location>
</feature>
<dbReference type="EMBL" id="PGGH01419660">
    <property type="protein sequence ID" value="NIG61989.1"/>
    <property type="molecule type" value="Genomic_DNA"/>
</dbReference>